<organism evidence="2 3">
    <name type="scientific">Phocaeicola coprocola</name>
    <dbReference type="NCBI Taxonomy" id="310298"/>
    <lineage>
        <taxon>Bacteria</taxon>
        <taxon>Pseudomonadati</taxon>
        <taxon>Bacteroidota</taxon>
        <taxon>Bacteroidia</taxon>
        <taxon>Bacteroidales</taxon>
        <taxon>Bacteroidaceae</taxon>
        <taxon>Phocaeicola</taxon>
    </lineage>
</organism>
<dbReference type="PROSITE" id="PS51257">
    <property type="entry name" value="PROKAR_LIPOPROTEIN"/>
    <property type="match status" value="1"/>
</dbReference>
<dbReference type="RefSeq" id="WP_022124753.1">
    <property type="nucleotide sequence ID" value="NZ_CATZZN010000032.1"/>
</dbReference>
<gene>
    <name evidence="2" type="ORF">DWY20_01375</name>
</gene>
<reference evidence="2 3" key="1">
    <citation type="submission" date="2018-08" db="EMBL/GenBank/DDBJ databases">
        <title>A genome reference for cultivated species of the human gut microbiota.</title>
        <authorList>
            <person name="Zou Y."/>
            <person name="Xue W."/>
            <person name="Luo G."/>
        </authorList>
    </citation>
    <scope>NUCLEOTIDE SEQUENCE [LARGE SCALE GENOMIC DNA]</scope>
    <source>
        <strain evidence="2 3">AF24-2</strain>
    </source>
</reference>
<sequence>MKKLNIIAIAICLLSFFSCQSADKNQQKDSDTTELNSFVSGLVKEDTTSVEKLVNTYMTYAQNKQYSEAAAMLFKPDTTDIWNEPVPLDNDEMESVKAVLKRFPVLSYKITNMEFRTAVDNEIKCSFVMNDSLNITSSWTFRPMNYLGGWRLCLMK</sequence>
<accession>A0A412GYJ9</accession>
<dbReference type="AlphaFoldDB" id="A0A412GYJ9"/>
<keyword evidence="3" id="KW-1185">Reference proteome</keyword>
<protein>
    <recommendedName>
        <fullName evidence="4">Nuclear transport factor 2 family protein</fullName>
    </recommendedName>
</protein>
<evidence type="ECO:0000256" key="1">
    <source>
        <dbReference type="SAM" id="SignalP"/>
    </source>
</evidence>
<dbReference type="Proteomes" id="UP000285864">
    <property type="component" value="Unassembled WGS sequence"/>
</dbReference>
<feature type="chain" id="PRO_5019426093" description="Nuclear transport factor 2 family protein" evidence="1">
    <location>
        <begin position="22"/>
        <end position="156"/>
    </location>
</feature>
<evidence type="ECO:0000313" key="2">
    <source>
        <dbReference type="EMBL" id="RGR99985.1"/>
    </source>
</evidence>
<dbReference type="EMBL" id="QRUU01000003">
    <property type="protein sequence ID" value="RGR99985.1"/>
    <property type="molecule type" value="Genomic_DNA"/>
</dbReference>
<evidence type="ECO:0008006" key="4">
    <source>
        <dbReference type="Google" id="ProtNLM"/>
    </source>
</evidence>
<keyword evidence="1" id="KW-0732">Signal</keyword>
<name>A0A412GYJ9_9BACT</name>
<proteinExistence type="predicted"/>
<feature type="signal peptide" evidence="1">
    <location>
        <begin position="1"/>
        <end position="21"/>
    </location>
</feature>
<comment type="caution">
    <text evidence="2">The sequence shown here is derived from an EMBL/GenBank/DDBJ whole genome shotgun (WGS) entry which is preliminary data.</text>
</comment>
<evidence type="ECO:0000313" key="3">
    <source>
        <dbReference type="Proteomes" id="UP000285864"/>
    </source>
</evidence>